<proteinExistence type="predicted"/>
<organism evidence="4 5">
    <name type="scientific">Streptococcus porcorum</name>
    <dbReference type="NCBI Taxonomy" id="701526"/>
    <lineage>
        <taxon>Bacteria</taxon>
        <taxon>Bacillati</taxon>
        <taxon>Bacillota</taxon>
        <taxon>Bacilli</taxon>
        <taxon>Lactobacillales</taxon>
        <taxon>Streptococcaceae</taxon>
        <taxon>Streptococcus</taxon>
    </lineage>
</organism>
<dbReference type="NCBIfam" id="NF041849">
    <property type="entry name" value="trans_regNmlR"/>
    <property type="match status" value="1"/>
</dbReference>
<dbReference type="GO" id="GO:0003677">
    <property type="term" value="F:DNA binding"/>
    <property type="evidence" value="ECO:0007669"/>
    <property type="project" value="UniProtKB-KW"/>
</dbReference>
<dbReference type="Gene3D" id="1.10.1660.10">
    <property type="match status" value="1"/>
</dbReference>
<dbReference type="PANTHER" id="PTHR30204">
    <property type="entry name" value="REDOX-CYCLING DRUG-SENSING TRANSCRIPTIONAL ACTIVATOR SOXR"/>
    <property type="match status" value="1"/>
</dbReference>
<dbReference type="Pfam" id="PF13411">
    <property type="entry name" value="MerR_1"/>
    <property type="match status" value="1"/>
</dbReference>
<feature type="domain" description="HTH merR-type" evidence="3">
    <location>
        <begin position="1"/>
        <end position="69"/>
    </location>
</feature>
<dbReference type="InterPro" id="IPR000551">
    <property type="entry name" value="MerR-type_HTH_dom"/>
</dbReference>
<dbReference type="PROSITE" id="PS50937">
    <property type="entry name" value="HTH_MERR_2"/>
    <property type="match status" value="1"/>
</dbReference>
<dbReference type="Proteomes" id="UP001549037">
    <property type="component" value="Unassembled WGS sequence"/>
</dbReference>
<protein>
    <submittedName>
        <fullName evidence="4">DNA-binding transcriptional MerR regulator</fullName>
    </submittedName>
</protein>
<dbReference type="EMBL" id="JBEPLN010000022">
    <property type="protein sequence ID" value="MET3634690.1"/>
    <property type="molecule type" value="Genomic_DNA"/>
</dbReference>
<feature type="coiled-coil region" evidence="2">
    <location>
        <begin position="81"/>
        <end position="115"/>
    </location>
</feature>
<evidence type="ECO:0000313" key="5">
    <source>
        <dbReference type="Proteomes" id="UP001549037"/>
    </source>
</evidence>
<name>A0ABV2JGK4_9STRE</name>
<keyword evidence="5" id="KW-1185">Reference proteome</keyword>
<dbReference type="InterPro" id="IPR047057">
    <property type="entry name" value="MerR_fam"/>
</dbReference>
<accession>A0ABV2JGK4</accession>
<gene>
    <name evidence="4" type="ORF">ABID28_001349</name>
</gene>
<dbReference type="PRINTS" id="PR00040">
    <property type="entry name" value="HTHMERR"/>
</dbReference>
<evidence type="ECO:0000256" key="1">
    <source>
        <dbReference type="ARBA" id="ARBA00023125"/>
    </source>
</evidence>
<dbReference type="RefSeq" id="WP_354369246.1">
    <property type="nucleotide sequence ID" value="NZ_JBEPLN010000022.1"/>
</dbReference>
<evidence type="ECO:0000256" key="2">
    <source>
        <dbReference type="SAM" id="Coils"/>
    </source>
</evidence>
<dbReference type="PANTHER" id="PTHR30204:SF98">
    <property type="entry name" value="HTH-TYPE TRANSCRIPTIONAL REGULATOR ADHR"/>
    <property type="match status" value="1"/>
</dbReference>
<evidence type="ECO:0000259" key="3">
    <source>
        <dbReference type="PROSITE" id="PS50937"/>
    </source>
</evidence>
<evidence type="ECO:0000313" key="4">
    <source>
        <dbReference type="EMBL" id="MET3634690.1"/>
    </source>
</evidence>
<dbReference type="CDD" id="cd01109">
    <property type="entry name" value="HTH_YyaN"/>
    <property type="match status" value="1"/>
</dbReference>
<dbReference type="InterPro" id="IPR009061">
    <property type="entry name" value="DNA-bd_dom_put_sf"/>
</dbReference>
<keyword evidence="1 4" id="KW-0238">DNA-binding</keyword>
<reference evidence="4 5" key="1">
    <citation type="submission" date="2024-06" db="EMBL/GenBank/DDBJ databases">
        <title>Genomic Encyclopedia of Type Strains, Phase IV (KMG-IV): sequencing the most valuable type-strain genomes for metagenomic binning, comparative biology and taxonomic classification.</title>
        <authorList>
            <person name="Goeker M."/>
        </authorList>
    </citation>
    <scope>NUCLEOTIDE SEQUENCE [LARGE SCALE GENOMIC DNA]</scope>
    <source>
        <strain evidence="4 5">DSM 28302</strain>
    </source>
</reference>
<dbReference type="SUPFAM" id="SSF46955">
    <property type="entry name" value="Putative DNA-binding domain"/>
    <property type="match status" value="1"/>
</dbReference>
<dbReference type="SMART" id="SM00422">
    <property type="entry name" value="HTH_MERR"/>
    <property type="match status" value="1"/>
</dbReference>
<keyword evidence="2" id="KW-0175">Coiled coil</keyword>
<comment type="caution">
    <text evidence="4">The sequence shown here is derived from an EMBL/GenBank/DDBJ whole genome shotgun (WGS) entry which is preliminary data.</text>
</comment>
<sequence>MNIKVAADLVGLSADTIRYYEKIGLVPPITRNKSGIRDFQQKDLEALEFVKCFRSAGLSVDSLTTYMTLYGQGDKTRLERLELLQTERDKLKARLKEQEAALKRLDHKIAIYQKGLSNDAPL</sequence>